<evidence type="ECO:0000259" key="2">
    <source>
        <dbReference type="Pfam" id="PF22725"/>
    </source>
</evidence>
<evidence type="ECO:0000259" key="1">
    <source>
        <dbReference type="Pfam" id="PF01408"/>
    </source>
</evidence>
<feature type="domain" description="Gfo/Idh/MocA-like oxidoreductase N-terminal" evidence="1">
    <location>
        <begin position="5"/>
        <end position="122"/>
    </location>
</feature>
<dbReference type="PANTHER" id="PTHR43377">
    <property type="entry name" value="BILIVERDIN REDUCTASE A"/>
    <property type="match status" value="1"/>
</dbReference>
<sequence length="325" mass="36513">MSSSINLALVGAGYWGKNLARVFNELGVLRVICDPSEEIFARKSNMYPGVPITPSFTDLLNQKEIEAIAIATPAVHHYSMAKNALLAGKHVFVEKPLSLTAEEGQELTELAKTQKRTLFVGHILHYHSAIIKIKQMLAEGELGRLQYIYSNRLALGKFRREENILWSFAPHDISVILSLVHEEPDSVWAVGSNILHPNIADTTITHMKFPCGVSSHIFVSWLHPFKEQKLVIVGDRKMVTFDDTVPVDRKIMVYPHNILWREGVPVPEKKEGTAVDLTDTWEEPLKNECKTFLNAIQGESFYTTGEEAVRVLSVLQRCQTALDKG</sequence>
<accession>A0A7T0BWK0</accession>
<dbReference type="InterPro" id="IPR036291">
    <property type="entry name" value="NAD(P)-bd_dom_sf"/>
</dbReference>
<dbReference type="InterPro" id="IPR051450">
    <property type="entry name" value="Gfo/Idh/MocA_Oxidoreductases"/>
</dbReference>
<gene>
    <name evidence="3" type="ORF">G3M70_09930</name>
</gene>
<dbReference type="Gene3D" id="3.30.360.10">
    <property type="entry name" value="Dihydrodipicolinate Reductase, domain 2"/>
    <property type="match status" value="1"/>
</dbReference>
<feature type="domain" description="GFO/IDH/MocA-like oxidoreductase" evidence="2">
    <location>
        <begin position="132"/>
        <end position="239"/>
    </location>
</feature>
<dbReference type="Gene3D" id="3.40.50.720">
    <property type="entry name" value="NAD(P)-binding Rossmann-like Domain"/>
    <property type="match status" value="1"/>
</dbReference>
<protein>
    <submittedName>
        <fullName evidence="3">Gfo/Idh/MocA family oxidoreductase</fullName>
    </submittedName>
</protein>
<dbReference type="EMBL" id="CP048685">
    <property type="protein sequence ID" value="QPJ62172.1"/>
    <property type="molecule type" value="Genomic_DNA"/>
</dbReference>
<dbReference type="GO" id="GO:0000166">
    <property type="term" value="F:nucleotide binding"/>
    <property type="evidence" value="ECO:0007669"/>
    <property type="project" value="InterPro"/>
</dbReference>
<evidence type="ECO:0000313" key="4">
    <source>
        <dbReference type="Proteomes" id="UP000594688"/>
    </source>
</evidence>
<name>A0A7T0BWK0_9BACT</name>
<dbReference type="Pfam" id="PF01408">
    <property type="entry name" value="GFO_IDH_MocA"/>
    <property type="match status" value="1"/>
</dbReference>
<organism evidence="3 4">
    <name type="scientific">Candidatus Nitronauta litoralis</name>
    <dbReference type="NCBI Taxonomy" id="2705533"/>
    <lineage>
        <taxon>Bacteria</taxon>
        <taxon>Pseudomonadati</taxon>
        <taxon>Nitrospinota/Tectimicrobiota group</taxon>
        <taxon>Nitrospinota</taxon>
        <taxon>Nitrospinia</taxon>
        <taxon>Nitrospinales</taxon>
        <taxon>Nitrospinaceae</taxon>
        <taxon>Candidatus Nitronauta</taxon>
    </lineage>
</organism>
<dbReference type="Proteomes" id="UP000594688">
    <property type="component" value="Chromosome"/>
</dbReference>
<proteinExistence type="predicted"/>
<evidence type="ECO:0000313" key="3">
    <source>
        <dbReference type="EMBL" id="QPJ62172.1"/>
    </source>
</evidence>
<reference evidence="3 4" key="1">
    <citation type="submission" date="2020-02" db="EMBL/GenBank/DDBJ databases">
        <title>Genomic and physiological characterization of two novel Nitrospinaceae genera.</title>
        <authorList>
            <person name="Mueller A.J."/>
            <person name="Jung M.-Y."/>
            <person name="Strachan C.R."/>
            <person name="Herbold C.W."/>
            <person name="Kirkegaard R.H."/>
            <person name="Daims H."/>
        </authorList>
    </citation>
    <scope>NUCLEOTIDE SEQUENCE [LARGE SCALE GENOMIC DNA]</scope>
    <source>
        <strain evidence="3">EB</strain>
    </source>
</reference>
<dbReference type="InterPro" id="IPR000683">
    <property type="entry name" value="Gfo/Idh/MocA-like_OxRdtase_N"/>
</dbReference>
<dbReference type="PANTHER" id="PTHR43377:SF6">
    <property type="entry name" value="GFO_IDH_MOCA-LIKE OXIDOREDUCTASE N-TERMINAL DOMAIN-CONTAINING PROTEIN"/>
    <property type="match status" value="1"/>
</dbReference>
<dbReference type="AlphaFoldDB" id="A0A7T0BWK0"/>
<dbReference type="InterPro" id="IPR055170">
    <property type="entry name" value="GFO_IDH_MocA-like_dom"/>
</dbReference>
<dbReference type="SUPFAM" id="SSF55347">
    <property type="entry name" value="Glyceraldehyde-3-phosphate dehydrogenase-like, C-terminal domain"/>
    <property type="match status" value="1"/>
</dbReference>
<dbReference type="SUPFAM" id="SSF51735">
    <property type="entry name" value="NAD(P)-binding Rossmann-fold domains"/>
    <property type="match status" value="1"/>
</dbReference>
<dbReference type="Pfam" id="PF22725">
    <property type="entry name" value="GFO_IDH_MocA_C3"/>
    <property type="match status" value="1"/>
</dbReference>
<dbReference type="KEGG" id="nli:G3M70_09930"/>